<feature type="domain" description="C2H2-type" evidence="13">
    <location>
        <begin position="373"/>
        <end position="401"/>
    </location>
</feature>
<keyword evidence="7" id="KW-0805">Transcription regulation</keyword>
<organism evidence="15">
    <name type="scientific">Spodoptera frugiperda</name>
    <name type="common">Fall armyworm</name>
    <dbReference type="NCBI Taxonomy" id="7108"/>
    <lineage>
        <taxon>Eukaryota</taxon>
        <taxon>Metazoa</taxon>
        <taxon>Ecdysozoa</taxon>
        <taxon>Arthropoda</taxon>
        <taxon>Hexapoda</taxon>
        <taxon>Insecta</taxon>
        <taxon>Pterygota</taxon>
        <taxon>Neoptera</taxon>
        <taxon>Endopterygota</taxon>
        <taxon>Lepidoptera</taxon>
        <taxon>Glossata</taxon>
        <taxon>Ditrysia</taxon>
        <taxon>Noctuoidea</taxon>
        <taxon>Noctuidae</taxon>
        <taxon>Amphipyrinae</taxon>
        <taxon>Spodoptera</taxon>
    </lineage>
</organism>
<feature type="domain" description="C2H2-type" evidence="13">
    <location>
        <begin position="316"/>
        <end position="343"/>
    </location>
</feature>
<proteinExistence type="inferred from homology"/>
<evidence type="ECO:0000256" key="5">
    <source>
        <dbReference type="ARBA" id="ARBA00022771"/>
    </source>
</evidence>
<evidence type="ECO:0000256" key="4">
    <source>
        <dbReference type="ARBA" id="ARBA00022737"/>
    </source>
</evidence>
<evidence type="ECO:0000256" key="7">
    <source>
        <dbReference type="ARBA" id="ARBA00023015"/>
    </source>
</evidence>
<dbReference type="GO" id="GO:0003677">
    <property type="term" value="F:DNA binding"/>
    <property type="evidence" value="ECO:0007669"/>
    <property type="project" value="UniProtKB-KW"/>
</dbReference>
<dbReference type="GO" id="GO:0042802">
    <property type="term" value="F:identical protein binding"/>
    <property type="evidence" value="ECO:0007669"/>
    <property type="project" value="UniProtKB-ARBA"/>
</dbReference>
<evidence type="ECO:0000256" key="3">
    <source>
        <dbReference type="ARBA" id="ARBA00022723"/>
    </source>
</evidence>
<dbReference type="SUPFAM" id="SSF57667">
    <property type="entry name" value="beta-beta-alpha zinc fingers"/>
    <property type="match status" value="3"/>
</dbReference>
<feature type="domain" description="C2H2-type" evidence="13">
    <location>
        <begin position="344"/>
        <end position="367"/>
    </location>
</feature>
<feature type="binding site" evidence="12">
    <location>
        <position position="4"/>
    </location>
    <ligand>
        <name>Zn(2+)</name>
        <dbReference type="ChEBI" id="CHEBI:29105"/>
    </ligand>
</feature>
<evidence type="ECO:0000256" key="2">
    <source>
        <dbReference type="ARBA" id="ARBA00006991"/>
    </source>
</evidence>
<dbReference type="EMBL" id="ODYU01001796">
    <property type="protein sequence ID" value="SOQ38489.1"/>
    <property type="molecule type" value="Genomic_DNA"/>
</dbReference>
<evidence type="ECO:0000259" key="14">
    <source>
        <dbReference type="PROSITE" id="PS51915"/>
    </source>
</evidence>
<name>A0A2H1VCB0_SPOFR</name>
<dbReference type="PANTHER" id="PTHR24379">
    <property type="entry name" value="KRAB AND ZINC FINGER DOMAIN-CONTAINING"/>
    <property type="match status" value="1"/>
</dbReference>
<keyword evidence="5 11" id="KW-0863">Zinc-finger</keyword>
<dbReference type="Gene3D" id="3.30.160.60">
    <property type="entry name" value="Classic Zinc Finger"/>
    <property type="match status" value="3"/>
</dbReference>
<protein>
    <submittedName>
        <fullName evidence="15">SFRICE_007534</fullName>
    </submittedName>
</protein>
<evidence type="ECO:0000313" key="15">
    <source>
        <dbReference type="EMBL" id="SOQ38489.1"/>
    </source>
</evidence>
<reference evidence="15" key="1">
    <citation type="submission" date="2016-07" db="EMBL/GenBank/DDBJ databases">
        <authorList>
            <person name="Bretaudeau A."/>
        </authorList>
    </citation>
    <scope>NUCLEOTIDE SEQUENCE</scope>
    <source>
        <strain evidence="15">Rice</strain>
        <tissue evidence="15">Whole body</tissue>
    </source>
</reference>
<dbReference type="GO" id="GO:0005634">
    <property type="term" value="C:nucleus"/>
    <property type="evidence" value="ECO:0007669"/>
    <property type="project" value="UniProtKB-SubCell"/>
</dbReference>
<evidence type="ECO:0000256" key="12">
    <source>
        <dbReference type="PROSITE-ProRule" id="PRU01263"/>
    </source>
</evidence>
<dbReference type="GO" id="GO:0008270">
    <property type="term" value="F:zinc ion binding"/>
    <property type="evidence" value="ECO:0007669"/>
    <property type="project" value="UniProtKB-UniRule"/>
</dbReference>
<dbReference type="PROSITE" id="PS00028">
    <property type="entry name" value="ZINC_FINGER_C2H2_1"/>
    <property type="match status" value="4"/>
</dbReference>
<comment type="similarity">
    <text evidence="2">Belongs to the krueppel C2H2-type zinc-finger protein family.</text>
</comment>
<keyword evidence="10" id="KW-0539">Nucleus</keyword>
<dbReference type="InterPro" id="IPR012934">
    <property type="entry name" value="Znf_AD"/>
</dbReference>
<dbReference type="SUPFAM" id="SSF57716">
    <property type="entry name" value="Glucocorticoid receptor-like (DNA-binding domain)"/>
    <property type="match status" value="1"/>
</dbReference>
<evidence type="ECO:0000259" key="13">
    <source>
        <dbReference type="PROSITE" id="PS50157"/>
    </source>
</evidence>
<evidence type="ECO:0000256" key="9">
    <source>
        <dbReference type="ARBA" id="ARBA00023163"/>
    </source>
</evidence>
<accession>A0A2H1VCB0</accession>
<keyword evidence="4" id="KW-0677">Repeat</keyword>
<dbReference type="AlphaFoldDB" id="A0A2H1VCB0"/>
<feature type="domain" description="ZAD" evidence="14">
    <location>
        <begin position="2"/>
        <end position="76"/>
    </location>
</feature>
<gene>
    <name evidence="15" type="ORF">SFRICE_007534</name>
</gene>
<dbReference type="PROSITE" id="PS51915">
    <property type="entry name" value="ZAD"/>
    <property type="match status" value="1"/>
</dbReference>
<evidence type="ECO:0000256" key="8">
    <source>
        <dbReference type="ARBA" id="ARBA00023125"/>
    </source>
</evidence>
<feature type="domain" description="C2H2-type" evidence="13">
    <location>
        <begin position="258"/>
        <end position="286"/>
    </location>
</feature>
<dbReference type="SMART" id="SM00355">
    <property type="entry name" value="ZnF_C2H2"/>
    <property type="match status" value="6"/>
</dbReference>
<keyword evidence="6 12" id="KW-0862">Zinc</keyword>
<comment type="subcellular location">
    <subcellularLocation>
        <location evidence="1">Nucleus</location>
    </subcellularLocation>
</comment>
<feature type="binding site" evidence="12">
    <location>
        <position position="49"/>
    </location>
    <ligand>
        <name>Zn(2+)</name>
        <dbReference type="ChEBI" id="CHEBI:29105"/>
    </ligand>
</feature>
<dbReference type="PROSITE" id="PS50157">
    <property type="entry name" value="ZINC_FINGER_C2H2_2"/>
    <property type="match status" value="5"/>
</dbReference>
<keyword evidence="8" id="KW-0238">DNA-binding</keyword>
<dbReference type="Pfam" id="PF07776">
    <property type="entry name" value="zf-AD"/>
    <property type="match status" value="1"/>
</dbReference>
<evidence type="ECO:0000256" key="10">
    <source>
        <dbReference type="ARBA" id="ARBA00023242"/>
    </source>
</evidence>
<sequence length="420" mass="49052">MTLCRTCLSKNDLKQLFPDDNLVNIRIEQLHLICGIKIDPNDGLSQLICDSCLNLFNGALKLREQSLKSEEILKKSLKDIKIEFEPIKNEIITKDVEKNIISLPHDNSKQSKKVTKKRFDTAKAEFSVRIEDFESSNDSDFTDHFFIDDLESINSDKEVTARIEDYESSDSLDQEFKNVIKTEKKDVNKINYWDLKEKELLERENRKQQSKEQDAKLLSLAAIPYYTSGPLKCTLCNKILRNVQNFKCHAKTHFEPENACEECGKKFVNPSHMRYHQQRMHGRRKRLACTKCSYRAVDPLQLQNHTRAAHTGERPYVCDVCGDSFRMRANIAQHMRRHFGVRNLQCDRCPAMFRSRSELTSHQNRVHYLLYTYHCYLCPETYKRPASVKKHLANVHGIQRHLQLPVKCVKTRRRSCDGPD</sequence>
<dbReference type="Pfam" id="PF00096">
    <property type="entry name" value="zf-C2H2"/>
    <property type="match status" value="3"/>
</dbReference>
<evidence type="ECO:0000256" key="11">
    <source>
        <dbReference type="PROSITE-ProRule" id="PRU00042"/>
    </source>
</evidence>
<dbReference type="FunFam" id="3.30.160.60:FF:000508">
    <property type="entry name" value="Myeloid zinc finger 1"/>
    <property type="match status" value="1"/>
</dbReference>
<keyword evidence="9" id="KW-0804">Transcription</keyword>
<feature type="binding site" evidence="12">
    <location>
        <position position="7"/>
    </location>
    <ligand>
        <name>Zn(2+)</name>
        <dbReference type="ChEBI" id="CHEBI:29105"/>
    </ligand>
</feature>
<evidence type="ECO:0000256" key="1">
    <source>
        <dbReference type="ARBA" id="ARBA00004123"/>
    </source>
</evidence>
<dbReference type="InterPro" id="IPR036236">
    <property type="entry name" value="Znf_C2H2_sf"/>
</dbReference>
<feature type="domain" description="C2H2-type" evidence="13">
    <location>
        <begin position="287"/>
        <end position="315"/>
    </location>
</feature>
<dbReference type="PANTHER" id="PTHR24379:SF121">
    <property type="entry name" value="C2H2-TYPE DOMAIN-CONTAINING PROTEIN"/>
    <property type="match status" value="1"/>
</dbReference>
<evidence type="ECO:0000256" key="6">
    <source>
        <dbReference type="ARBA" id="ARBA00022833"/>
    </source>
</evidence>
<feature type="binding site" evidence="12">
    <location>
        <position position="52"/>
    </location>
    <ligand>
        <name>Zn(2+)</name>
        <dbReference type="ChEBI" id="CHEBI:29105"/>
    </ligand>
</feature>
<keyword evidence="3 12" id="KW-0479">Metal-binding</keyword>
<dbReference type="SMART" id="SM00868">
    <property type="entry name" value="zf-AD"/>
    <property type="match status" value="1"/>
</dbReference>
<dbReference type="InterPro" id="IPR013087">
    <property type="entry name" value="Znf_C2H2_type"/>
</dbReference>